<dbReference type="InterPro" id="IPR029055">
    <property type="entry name" value="Ntn_hydrolases_N"/>
</dbReference>
<dbReference type="SUPFAM" id="SSF56235">
    <property type="entry name" value="N-terminal nucleophile aminohydrolases (Ntn hydrolases)"/>
    <property type="match status" value="1"/>
</dbReference>
<dbReference type="InterPro" id="IPR017932">
    <property type="entry name" value="GATase_2_dom"/>
</dbReference>
<dbReference type="Gene3D" id="3.60.20.10">
    <property type="entry name" value="Glutamine Phosphoribosylpyrophosphate, subunit 1, domain 1"/>
    <property type="match status" value="1"/>
</dbReference>
<reference evidence="2 3" key="1">
    <citation type="journal article" date="2020" name="Mol. Biol. Evol.">
        <title>Distinct Expression and Methylation Patterns for Genes with Different Fates following a Single Whole-Genome Duplication in Flowering Plants.</title>
        <authorList>
            <person name="Shi T."/>
            <person name="Rahmani R.S."/>
            <person name="Gugger P.F."/>
            <person name="Wang M."/>
            <person name="Li H."/>
            <person name="Zhang Y."/>
            <person name="Li Z."/>
            <person name="Wang Q."/>
            <person name="Van de Peer Y."/>
            <person name="Marchal K."/>
            <person name="Chen J."/>
        </authorList>
    </citation>
    <scope>NUCLEOTIDE SEQUENCE [LARGE SCALE GENOMIC DNA]</scope>
    <source>
        <tissue evidence="2">Leaf</tissue>
    </source>
</reference>
<evidence type="ECO:0000313" key="2">
    <source>
        <dbReference type="EMBL" id="DAD24803.1"/>
    </source>
</evidence>
<sequence>MMMIPEAWKNDQNMNPDRKALYEYFSALTEPWFIFASI</sequence>
<dbReference type="EMBL" id="DUZY01000001">
    <property type="protein sequence ID" value="DAD24803.1"/>
    <property type="molecule type" value="Genomic_DNA"/>
</dbReference>
<feature type="domain" description="Glutamine amidotransferase type-2" evidence="1">
    <location>
        <begin position="1"/>
        <end position="32"/>
    </location>
</feature>
<gene>
    <name evidence="2" type="ORF">HUJ06_026267</name>
</gene>
<dbReference type="Proteomes" id="UP000607653">
    <property type="component" value="Unassembled WGS sequence"/>
</dbReference>
<accession>A0A822XYL9</accession>
<proteinExistence type="predicted"/>
<dbReference type="Pfam" id="PF00310">
    <property type="entry name" value="GATase_2"/>
    <property type="match status" value="1"/>
</dbReference>
<evidence type="ECO:0000313" key="3">
    <source>
        <dbReference type="Proteomes" id="UP000607653"/>
    </source>
</evidence>
<dbReference type="AlphaFoldDB" id="A0A822XYL9"/>
<evidence type="ECO:0000259" key="1">
    <source>
        <dbReference type="Pfam" id="PF00310"/>
    </source>
</evidence>
<protein>
    <recommendedName>
        <fullName evidence="1">Glutamine amidotransferase type-2 domain-containing protein</fullName>
    </recommendedName>
</protein>
<keyword evidence="3" id="KW-1185">Reference proteome</keyword>
<comment type="caution">
    <text evidence="2">The sequence shown here is derived from an EMBL/GenBank/DDBJ whole genome shotgun (WGS) entry which is preliminary data.</text>
</comment>
<name>A0A822XYL9_NELNU</name>
<organism evidence="2 3">
    <name type="scientific">Nelumbo nucifera</name>
    <name type="common">Sacred lotus</name>
    <dbReference type="NCBI Taxonomy" id="4432"/>
    <lineage>
        <taxon>Eukaryota</taxon>
        <taxon>Viridiplantae</taxon>
        <taxon>Streptophyta</taxon>
        <taxon>Embryophyta</taxon>
        <taxon>Tracheophyta</taxon>
        <taxon>Spermatophyta</taxon>
        <taxon>Magnoliopsida</taxon>
        <taxon>Proteales</taxon>
        <taxon>Nelumbonaceae</taxon>
        <taxon>Nelumbo</taxon>
    </lineage>
</organism>